<keyword evidence="3" id="KW-1185">Reference proteome</keyword>
<evidence type="ECO:0000256" key="1">
    <source>
        <dbReference type="SAM" id="SignalP"/>
    </source>
</evidence>
<dbReference type="Proteomes" id="UP000651050">
    <property type="component" value="Unassembled WGS sequence"/>
</dbReference>
<organism evidence="2 3">
    <name type="scientific">Caenimonas aquaedulcis</name>
    <dbReference type="NCBI Taxonomy" id="2793270"/>
    <lineage>
        <taxon>Bacteria</taxon>
        <taxon>Pseudomonadati</taxon>
        <taxon>Pseudomonadota</taxon>
        <taxon>Betaproteobacteria</taxon>
        <taxon>Burkholderiales</taxon>
        <taxon>Comamonadaceae</taxon>
        <taxon>Caenimonas</taxon>
    </lineage>
</organism>
<keyword evidence="1" id="KW-0732">Signal</keyword>
<dbReference type="Gene3D" id="3.40.50.1110">
    <property type="entry name" value="SGNH hydrolase"/>
    <property type="match status" value="1"/>
</dbReference>
<dbReference type="SUPFAM" id="SSF52266">
    <property type="entry name" value="SGNH hydrolase"/>
    <property type="match status" value="1"/>
</dbReference>
<evidence type="ECO:0000313" key="3">
    <source>
        <dbReference type="Proteomes" id="UP000651050"/>
    </source>
</evidence>
<evidence type="ECO:0000313" key="2">
    <source>
        <dbReference type="EMBL" id="MBG9388552.1"/>
    </source>
</evidence>
<comment type="caution">
    <text evidence="2">The sequence shown here is derived from an EMBL/GenBank/DDBJ whole genome shotgun (WGS) entry which is preliminary data.</text>
</comment>
<feature type="chain" id="PRO_5036813061" description="SGNH hydrolase-type esterase domain-containing protein" evidence="1">
    <location>
        <begin position="23"/>
        <end position="328"/>
    </location>
</feature>
<feature type="signal peptide" evidence="1">
    <location>
        <begin position="1"/>
        <end position="22"/>
    </location>
</feature>
<name>A0A931H4X4_9BURK</name>
<reference evidence="2" key="1">
    <citation type="submission" date="2020-11" db="EMBL/GenBank/DDBJ databases">
        <title>Bacterial whole genome sequence for Caenimonas sp. DR4.4.</title>
        <authorList>
            <person name="Le V."/>
            <person name="Ko S.-R."/>
            <person name="Ahn C.-Y."/>
            <person name="Oh H.-M."/>
        </authorList>
    </citation>
    <scope>NUCLEOTIDE SEQUENCE</scope>
    <source>
        <strain evidence="2">DR4.4</strain>
    </source>
</reference>
<dbReference type="AlphaFoldDB" id="A0A931H4X4"/>
<dbReference type="InterPro" id="IPR036514">
    <property type="entry name" value="SGNH_hydro_sf"/>
</dbReference>
<dbReference type="RefSeq" id="WP_196986406.1">
    <property type="nucleotide sequence ID" value="NZ_JADWYS010000001.1"/>
</dbReference>
<dbReference type="GO" id="GO:0016788">
    <property type="term" value="F:hydrolase activity, acting on ester bonds"/>
    <property type="evidence" value="ECO:0007669"/>
    <property type="project" value="UniProtKB-ARBA"/>
</dbReference>
<dbReference type="PROSITE" id="PS51257">
    <property type="entry name" value="PROKAR_LIPOPROTEIN"/>
    <property type="match status" value="1"/>
</dbReference>
<gene>
    <name evidence="2" type="ORF">I5803_11025</name>
</gene>
<accession>A0A931H4X4</accession>
<dbReference type="EMBL" id="JADWYS010000001">
    <property type="protein sequence ID" value="MBG9388552.1"/>
    <property type="molecule type" value="Genomic_DNA"/>
</dbReference>
<sequence length="328" mass="35296">MNAARVWAARAMVCGATALLVACGGGGADGSSANMGNVPAPMRAGQQPMADPAPLTADQAMDWAETNYPQYFPTAGKSAGNQSPYTYRYYPNTGNYLGVSVGVAVPTIYLFGPVSGNASSPVPLAPLADYTCTILPANCASLSRNIATWGDSLTPPFSANLGLFYPDRTVFNGGVSSQSSFDVLARIQADTAKHGWISVFWFGHNNNFDPEQVKRDMAASVAALTPGNNRFVVLGLILKAEPKEAKGTPLYYTTLQLNKDLEAMYPNNYIDIRAFLMAHYNPSLPQDVADYNNDVIPTSLRHDEDHLNNDGSVLVAQRVRDFINAKGW</sequence>
<evidence type="ECO:0008006" key="4">
    <source>
        <dbReference type="Google" id="ProtNLM"/>
    </source>
</evidence>
<protein>
    <recommendedName>
        <fullName evidence="4">SGNH hydrolase-type esterase domain-containing protein</fullName>
    </recommendedName>
</protein>
<proteinExistence type="predicted"/>